<dbReference type="AlphaFoldDB" id="M1CS44"/>
<dbReference type="PaxDb" id="4113-PGSC0003DMT400073492"/>
<dbReference type="InParanoid" id="M1CS44"/>
<name>M1CS44_SOLTU</name>
<dbReference type="Gramene" id="PGSC0003DMT400073492">
    <property type="protein sequence ID" value="PGSC0003DMT400073492"/>
    <property type="gene ID" value="PGSC0003DMG400028550"/>
</dbReference>
<organism evidence="1 2">
    <name type="scientific">Solanum tuberosum</name>
    <name type="common">Potato</name>
    <dbReference type="NCBI Taxonomy" id="4113"/>
    <lineage>
        <taxon>Eukaryota</taxon>
        <taxon>Viridiplantae</taxon>
        <taxon>Streptophyta</taxon>
        <taxon>Embryophyta</taxon>
        <taxon>Tracheophyta</taxon>
        <taxon>Spermatophyta</taxon>
        <taxon>Magnoliopsida</taxon>
        <taxon>eudicotyledons</taxon>
        <taxon>Gunneridae</taxon>
        <taxon>Pentapetalae</taxon>
        <taxon>asterids</taxon>
        <taxon>lamiids</taxon>
        <taxon>Solanales</taxon>
        <taxon>Solanaceae</taxon>
        <taxon>Solanoideae</taxon>
        <taxon>Solaneae</taxon>
        <taxon>Solanum</taxon>
    </lineage>
</organism>
<dbReference type="HOGENOM" id="CLU_2473373_0_0_1"/>
<sequence length="88" mass="9981">MFFLFQNSQQRAETQKINRNLVQTQTIARSSDPSPAATRVSLLSTCPDLCDSSVLVSNRTTMVLNPLRIVQVWYKIHVGIFLILSEEI</sequence>
<reference evidence="2" key="1">
    <citation type="journal article" date="2011" name="Nature">
        <title>Genome sequence and analysis of the tuber crop potato.</title>
        <authorList>
            <consortium name="The Potato Genome Sequencing Consortium"/>
        </authorList>
    </citation>
    <scope>NUCLEOTIDE SEQUENCE [LARGE SCALE GENOMIC DNA]</scope>
    <source>
        <strain evidence="2">cv. DM1-3 516 R44</strain>
    </source>
</reference>
<accession>M1CS44</accession>
<keyword evidence="2" id="KW-1185">Reference proteome</keyword>
<evidence type="ECO:0000313" key="2">
    <source>
        <dbReference type="Proteomes" id="UP000011115"/>
    </source>
</evidence>
<dbReference type="Proteomes" id="UP000011115">
    <property type="component" value="Unassembled WGS sequence"/>
</dbReference>
<proteinExistence type="predicted"/>
<protein>
    <submittedName>
        <fullName evidence="1">Uncharacterized protein</fullName>
    </submittedName>
</protein>
<dbReference type="EnsemblPlants" id="PGSC0003DMT400073492">
    <property type="protein sequence ID" value="PGSC0003DMT400073492"/>
    <property type="gene ID" value="PGSC0003DMG400028550"/>
</dbReference>
<evidence type="ECO:0000313" key="1">
    <source>
        <dbReference type="EnsemblPlants" id="PGSC0003DMT400073492"/>
    </source>
</evidence>
<reference evidence="1" key="2">
    <citation type="submission" date="2015-06" db="UniProtKB">
        <authorList>
            <consortium name="EnsemblPlants"/>
        </authorList>
    </citation>
    <scope>IDENTIFICATION</scope>
    <source>
        <strain evidence="1">DM1-3 516 R44</strain>
    </source>
</reference>